<dbReference type="InterPro" id="IPR013149">
    <property type="entry name" value="ADH-like_C"/>
</dbReference>
<protein>
    <submittedName>
        <fullName evidence="2">Chaperonin 10-like protein</fullName>
    </submittedName>
</protein>
<accession>A0A9P5U3H5</accession>
<dbReference type="SUPFAM" id="SSF50129">
    <property type="entry name" value="GroES-like"/>
    <property type="match status" value="1"/>
</dbReference>
<dbReference type="EMBL" id="JADNRY010000140">
    <property type="protein sequence ID" value="KAF9063723.1"/>
    <property type="molecule type" value="Genomic_DNA"/>
</dbReference>
<dbReference type="InterPro" id="IPR036291">
    <property type="entry name" value="NAD(P)-bd_dom_sf"/>
</dbReference>
<dbReference type="GO" id="GO:0016651">
    <property type="term" value="F:oxidoreductase activity, acting on NAD(P)H"/>
    <property type="evidence" value="ECO:0007669"/>
    <property type="project" value="InterPro"/>
</dbReference>
<dbReference type="OrthoDB" id="3233595at2759"/>
<dbReference type="SUPFAM" id="SSF51735">
    <property type="entry name" value="NAD(P)-binding Rossmann-fold domains"/>
    <property type="match status" value="1"/>
</dbReference>
<dbReference type="CDD" id="cd08249">
    <property type="entry name" value="enoyl_reductase_like"/>
    <property type="match status" value="1"/>
</dbReference>
<dbReference type="AlphaFoldDB" id="A0A9P5U3H5"/>
<sequence>MPPTTQKALLLERVNGEFYTSARPVPKPAPGELLVKIQAFALNPVDYKIQHSDFFFMKHFPAVLGSDIAGDVEVVGEGVQGWAKGDRVFFQGNLADSDYAAFQQYALVPSDLAIKCPENTSYEQASTIPVAFMAAAYGLLAPEPMGAGLYDAQVKFSGSSAFVLGGSTSVGQYVIQLLKFHGFSQIIAYASGHQTQFLKSLGATDVIDRKKVPLDDLPVALEQHLTNELKITYDAVGSPETQQAGNLCTLPGGILISTMPHKTVDLGDFGKKFFNPMAVVYLPECREFGRVICGNLEEWLRTGVVIPSIVEALPVGLEPVLSGLERLRNNQVSGVKLVGRPDPV</sequence>
<evidence type="ECO:0000313" key="3">
    <source>
        <dbReference type="Proteomes" id="UP000772434"/>
    </source>
</evidence>
<comment type="caution">
    <text evidence="2">The sequence shown here is derived from an EMBL/GenBank/DDBJ whole genome shotgun (WGS) entry which is preliminary data.</text>
</comment>
<reference evidence="2" key="1">
    <citation type="submission" date="2020-11" db="EMBL/GenBank/DDBJ databases">
        <authorList>
            <consortium name="DOE Joint Genome Institute"/>
            <person name="Ahrendt S."/>
            <person name="Riley R."/>
            <person name="Andreopoulos W."/>
            <person name="Labutti K."/>
            <person name="Pangilinan J."/>
            <person name="Ruiz-Duenas F.J."/>
            <person name="Barrasa J.M."/>
            <person name="Sanchez-Garcia M."/>
            <person name="Camarero S."/>
            <person name="Miyauchi S."/>
            <person name="Serrano A."/>
            <person name="Linde D."/>
            <person name="Babiker R."/>
            <person name="Drula E."/>
            <person name="Ayuso-Fernandez I."/>
            <person name="Pacheco R."/>
            <person name="Padilla G."/>
            <person name="Ferreira P."/>
            <person name="Barriuso J."/>
            <person name="Kellner H."/>
            <person name="Castanera R."/>
            <person name="Alfaro M."/>
            <person name="Ramirez L."/>
            <person name="Pisabarro A.G."/>
            <person name="Kuo A."/>
            <person name="Tritt A."/>
            <person name="Lipzen A."/>
            <person name="He G."/>
            <person name="Yan M."/>
            <person name="Ng V."/>
            <person name="Cullen D."/>
            <person name="Martin F."/>
            <person name="Rosso M.-N."/>
            <person name="Henrissat B."/>
            <person name="Hibbett D."/>
            <person name="Martinez A.T."/>
            <person name="Grigoriev I.V."/>
        </authorList>
    </citation>
    <scope>NUCLEOTIDE SEQUENCE</scope>
    <source>
        <strain evidence="2">AH 40177</strain>
    </source>
</reference>
<dbReference type="InterPro" id="IPR047122">
    <property type="entry name" value="Trans-enoyl_RdTase-like"/>
</dbReference>
<evidence type="ECO:0000313" key="2">
    <source>
        <dbReference type="EMBL" id="KAF9063723.1"/>
    </source>
</evidence>
<dbReference type="PANTHER" id="PTHR45348">
    <property type="entry name" value="HYPOTHETICAL OXIDOREDUCTASE (EUROFUNG)"/>
    <property type="match status" value="1"/>
</dbReference>
<proteinExistence type="predicted"/>
<dbReference type="PANTHER" id="PTHR45348:SF2">
    <property type="entry name" value="ZINC-TYPE ALCOHOL DEHYDROGENASE-LIKE PROTEIN C2E1P3.01"/>
    <property type="match status" value="1"/>
</dbReference>
<name>A0A9P5U3H5_9AGAR</name>
<feature type="domain" description="Enoyl reductase (ER)" evidence="1">
    <location>
        <begin position="13"/>
        <end position="306"/>
    </location>
</feature>
<dbReference type="Proteomes" id="UP000772434">
    <property type="component" value="Unassembled WGS sequence"/>
</dbReference>
<keyword evidence="3" id="KW-1185">Reference proteome</keyword>
<dbReference type="Gene3D" id="3.40.50.720">
    <property type="entry name" value="NAD(P)-binding Rossmann-like Domain"/>
    <property type="match status" value="1"/>
</dbReference>
<dbReference type="Pfam" id="PF00107">
    <property type="entry name" value="ADH_zinc_N"/>
    <property type="match status" value="1"/>
</dbReference>
<dbReference type="Pfam" id="PF08240">
    <property type="entry name" value="ADH_N"/>
    <property type="match status" value="1"/>
</dbReference>
<gene>
    <name evidence="2" type="ORF">BDP27DRAFT_1426639</name>
</gene>
<organism evidence="2 3">
    <name type="scientific">Rhodocollybia butyracea</name>
    <dbReference type="NCBI Taxonomy" id="206335"/>
    <lineage>
        <taxon>Eukaryota</taxon>
        <taxon>Fungi</taxon>
        <taxon>Dikarya</taxon>
        <taxon>Basidiomycota</taxon>
        <taxon>Agaricomycotina</taxon>
        <taxon>Agaricomycetes</taxon>
        <taxon>Agaricomycetidae</taxon>
        <taxon>Agaricales</taxon>
        <taxon>Marasmiineae</taxon>
        <taxon>Omphalotaceae</taxon>
        <taxon>Rhodocollybia</taxon>
    </lineage>
</organism>
<dbReference type="Gene3D" id="3.90.180.10">
    <property type="entry name" value="Medium-chain alcohol dehydrogenases, catalytic domain"/>
    <property type="match status" value="1"/>
</dbReference>
<dbReference type="SMART" id="SM00829">
    <property type="entry name" value="PKS_ER"/>
    <property type="match status" value="1"/>
</dbReference>
<dbReference type="InterPro" id="IPR013154">
    <property type="entry name" value="ADH-like_N"/>
</dbReference>
<dbReference type="InterPro" id="IPR020843">
    <property type="entry name" value="ER"/>
</dbReference>
<evidence type="ECO:0000259" key="1">
    <source>
        <dbReference type="SMART" id="SM00829"/>
    </source>
</evidence>
<dbReference type="InterPro" id="IPR011032">
    <property type="entry name" value="GroES-like_sf"/>
</dbReference>